<dbReference type="GeneID" id="35120216"/>
<feature type="transmembrane region" description="Helical" evidence="7">
    <location>
        <begin position="151"/>
        <end position="181"/>
    </location>
</feature>
<accession>A0A2H4V9P2</accession>
<reference evidence="9 10" key="1">
    <citation type="submission" date="2016-10" db="EMBL/GenBank/DDBJ databases">
        <title>Comparative genomics between deep and shallow subseafloor isolates.</title>
        <authorList>
            <person name="Ishii S."/>
            <person name="Miller J.R."/>
            <person name="Sutton G."/>
            <person name="Suzuki S."/>
            <person name="Methe B."/>
            <person name="Inagaki F."/>
            <person name="Imachi H."/>
        </authorList>
    </citation>
    <scope>NUCLEOTIDE SEQUENCE [LARGE SCALE GENOMIC DNA]</scope>
    <source>
        <strain evidence="9 10">MO-MB1</strain>
    </source>
</reference>
<name>A0A2H4V9P2_9EURY</name>
<dbReference type="RefSeq" id="WP_100904788.1">
    <property type="nucleotide sequence ID" value="NZ_CP017766.1"/>
</dbReference>
<feature type="transmembrane region" description="Helical" evidence="7">
    <location>
        <begin position="104"/>
        <end position="131"/>
    </location>
</feature>
<dbReference type="PANTHER" id="PTHR30572">
    <property type="entry name" value="MEMBRANE COMPONENT OF TRANSPORTER-RELATED"/>
    <property type="match status" value="1"/>
</dbReference>
<keyword evidence="5 7" id="KW-0472">Membrane</keyword>
<evidence type="ECO:0000256" key="5">
    <source>
        <dbReference type="ARBA" id="ARBA00023136"/>
    </source>
</evidence>
<dbReference type="GO" id="GO:0022857">
    <property type="term" value="F:transmembrane transporter activity"/>
    <property type="evidence" value="ECO:0007669"/>
    <property type="project" value="TreeGrafter"/>
</dbReference>
<feature type="domain" description="ABC3 transporter permease C-terminal" evidence="8">
    <location>
        <begin position="112"/>
        <end position="224"/>
    </location>
</feature>
<feature type="transmembrane region" description="Helical" evidence="7">
    <location>
        <begin position="21"/>
        <end position="46"/>
    </location>
</feature>
<evidence type="ECO:0000256" key="4">
    <source>
        <dbReference type="ARBA" id="ARBA00022989"/>
    </source>
</evidence>
<evidence type="ECO:0000259" key="8">
    <source>
        <dbReference type="Pfam" id="PF02687"/>
    </source>
</evidence>
<organism evidence="9 10">
    <name type="scientific">Methanobacterium subterraneum</name>
    <dbReference type="NCBI Taxonomy" id="59277"/>
    <lineage>
        <taxon>Archaea</taxon>
        <taxon>Methanobacteriati</taxon>
        <taxon>Methanobacteriota</taxon>
        <taxon>Methanomada group</taxon>
        <taxon>Methanobacteria</taxon>
        <taxon>Methanobacteriales</taxon>
        <taxon>Methanobacteriaceae</taxon>
        <taxon>Methanobacterium</taxon>
    </lineage>
</organism>
<proteinExistence type="inferred from homology"/>
<evidence type="ECO:0000256" key="6">
    <source>
        <dbReference type="ARBA" id="ARBA00038076"/>
    </source>
</evidence>
<comment type="subcellular location">
    <subcellularLocation>
        <location evidence="1">Cell membrane</location>
        <topology evidence="1">Multi-pass membrane protein</topology>
    </subcellularLocation>
</comment>
<gene>
    <name evidence="9" type="ORF">BK007_01450</name>
</gene>
<evidence type="ECO:0000256" key="3">
    <source>
        <dbReference type="ARBA" id="ARBA00022692"/>
    </source>
</evidence>
<dbReference type="InterPro" id="IPR050250">
    <property type="entry name" value="Macrolide_Exporter_MacB"/>
</dbReference>
<dbReference type="GO" id="GO:0005886">
    <property type="term" value="C:plasma membrane"/>
    <property type="evidence" value="ECO:0007669"/>
    <property type="project" value="UniProtKB-SubCell"/>
</dbReference>
<sequence>MGIYALSWKNLRRNRLRNLSTVLRISLGVIILLILVSSGLGISSFIEKSGTTNGEIIGETNQTSGTNNQTNLALTAIDYLNSFLGTSLTENQLVIRLENLLLNVVYILDGLASVALLIGVLGIMNTMGFNLSERKREIGLLKCMGFTKRQILISSTLEAGLLGLIGSIIGVIIGSVGIWVLSTFFEPGLFNTLLPFWLVLSTIIITTLLSLILGLYPAWFTSQITVEEAFLCGY</sequence>
<dbReference type="AlphaFoldDB" id="A0A2H4V9P2"/>
<evidence type="ECO:0000313" key="10">
    <source>
        <dbReference type="Proteomes" id="UP000232806"/>
    </source>
</evidence>
<dbReference type="OrthoDB" id="71551at2157"/>
<dbReference type="Proteomes" id="UP000232806">
    <property type="component" value="Chromosome"/>
</dbReference>
<evidence type="ECO:0000256" key="2">
    <source>
        <dbReference type="ARBA" id="ARBA00022475"/>
    </source>
</evidence>
<evidence type="ECO:0000313" key="9">
    <source>
        <dbReference type="EMBL" id="AUB54811.1"/>
    </source>
</evidence>
<keyword evidence="3 7" id="KW-0812">Transmembrane</keyword>
<evidence type="ECO:0000256" key="7">
    <source>
        <dbReference type="SAM" id="Phobius"/>
    </source>
</evidence>
<dbReference type="PANTHER" id="PTHR30572:SF4">
    <property type="entry name" value="ABC TRANSPORTER PERMEASE YTRF"/>
    <property type="match status" value="1"/>
</dbReference>
<dbReference type="InterPro" id="IPR003838">
    <property type="entry name" value="ABC3_permease_C"/>
</dbReference>
<comment type="similarity">
    <text evidence="6">Belongs to the ABC-4 integral membrane protein family.</text>
</comment>
<protein>
    <recommendedName>
        <fullName evidence="8">ABC3 transporter permease C-terminal domain-containing protein</fullName>
    </recommendedName>
</protein>
<keyword evidence="2" id="KW-1003">Cell membrane</keyword>
<dbReference type="EMBL" id="CP017766">
    <property type="protein sequence ID" value="AUB54811.1"/>
    <property type="molecule type" value="Genomic_DNA"/>
</dbReference>
<evidence type="ECO:0000256" key="1">
    <source>
        <dbReference type="ARBA" id="ARBA00004651"/>
    </source>
</evidence>
<dbReference type="Pfam" id="PF02687">
    <property type="entry name" value="FtsX"/>
    <property type="match status" value="1"/>
</dbReference>
<feature type="transmembrane region" description="Helical" evidence="7">
    <location>
        <begin position="193"/>
        <end position="216"/>
    </location>
</feature>
<keyword evidence="4 7" id="KW-1133">Transmembrane helix</keyword>